<evidence type="ECO:0000313" key="3">
    <source>
        <dbReference type="Proteomes" id="UP000306102"/>
    </source>
</evidence>
<reference evidence="2 3" key="1">
    <citation type="journal article" date="2018" name="Proc. Natl. Acad. Sci. U.S.A.">
        <title>Draft genome sequence of Camellia sinensis var. sinensis provides insights into the evolution of the tea genome and tea quality.</title>
        <authorList>
            <person name="Wei C."/>
            <person name="Yang H."/>
            <person name="Wang S."/>
            <person name="Zhao J."/>
            <person name="Liu C."/>
            <person name="Gao L."/>
            <person name="Xia E."/>
            <person name="Lu Y."/>
            <person name="Tai Y."/>
            <person name="She G."/>
            <person name="Sun J."/>
            <person name="Cao H."/>
            <person name="Tong W."/>
            <person name="Gao Q."/>
            <person name="Li Y."/>
            <person name="Deng W."/>
            <person name="Jiang X."/>
            <person name="Wang W."/>
            <person name="Chen Q."/>
            <person name="Zhang S."/>
            <person name="Li H."/>
            <person name="Wu J."/>
            <person name="Wang P."/>
            <person name="Li P."/>
            <person name="Shi C."/>
            <person name="Zheng F."/>
            <person name="Jian J."/>
            <person name="Huang B."/>
            <person name="Shan D."/>
            <person name="Shi M."/>
            <person name="Fang C."/>
            <person name="Yue Y."/>
            <person name="Li F."/>
            <person name="Li D."/>
            <person name="Wei S."/>
            <person name="Han B."/>
            <person name="Jiang C."/>
            <person name="Yin Y."/>
            <person name="Xia T."/>
            <person name="Zhang Z."/>
            <person name="Bennetzen J.L."/>
            <person name="Zhao S."/>
            <person name="Wan X."/>
        </authorList>
    </citation>
    <scope>NUCLEOTIDE SEQUENCE [LARGE SCALE GENOMIC DNA]</scope>
    <source>
        <strain evidence="3">cv. Shuchazao</strain>
        <tissue evidence="2">Leaf</tissue>
    </source>
</reference>
<dbReference type="GO" id="GO:0008641">
    <property type="term" value="F:ubiquitin-like modifier activating enzyme activity"/>
    <property type="evidence" value="ECO:0007669"/>
    <property type="project" value="InterPro"/>
</dbReference>
<feature type="compositionally biased region" description="Basic and acidic residues" evidence="1">
    <location>
        <begin position="295"/>
        <end position="326"/>
    </location>
</feature>
<protein>
    <submittedName>
        <fullName evidence="2">Uncharacterized protein</fullName>
    </submittedName>
</protein>
<evidence type="ECO:0000256" key="1">
    <source>
        <dbReference type="SAM" id="MobiDB-lite"/>
    </source>
</evidence>
<dbReference type="InterPro" id="IPR035985">
    <property type="entry name" value="Ubiquitin-activating_enz"/>
</dbReference>
<comment type="caution">
    <text evidence="2">The sequence shown here is derived from an EMBL/GenBank/DDBJ whole genome shotgun (WGS) entry which is preliminary data.</text>
</comment>
<dbReference type="PANTHER" id="PTHR33700">
    <property type="entry name" value="MYB-LIKE PROTEIN X"/>
    <property type="match status" value="1"/>
</dbReference>
<dbReference type="STRING" id="542762.A0A4S4E6A8"/>
<accession>A0A4S4E6A8</accession>
<dbReference type="Proteomes" id="UP000306102">
    <property type="component" value="Unassembled WGS sequence"/>
</dbReference>
<dbReference type="AlphaFoldDB" id="A0A4S4E6A8"/>
<feature type="compositionally biased region" description="Basic and acidic residues" evidence="1">
    <location>
        <begin position="265"/>
        <end position="278"/>
    </location>
</feature>
<name>A0A4S4E6A8_CAMSN</name>
<feature type="region of interest" description="Disordered" evidence="1">
    <location>
        <begin position="246"/>
        <end position="326"/>
    </location>
</feature>
<evidence type="ECO:0000313" key="2">
    <source>
        <dbReference type="EMBL" id="THG11550.1"/>
    </source>
</evidence>
<sequence length="436" mass="49272">MRRLMNEAIADERYRDELKDIAPHSLLKCSSDATTLEHTVIESKPDHFLDDLLLNSPWPELRSFAETTDLNVADSVVYKHTPYVIILLKVADEWAKTHGGSLPSTREEKKEFKELIRARMRAMDKDNYKEAVEASFKVFAPRGISSNLQRIINDSRADVDSNSFDFWVMVAALKKNAEQSVMNYQSASRNPRPKGFKVKRGLQFTLLLVFCIWLLYQIKHSHDNTEDNGRNIQRKLSEEHGASILGRKGNLGLSSGESDSNFEDGGARYDGFDKKTDNSEEESYPKEVASNGGEQDQKEPERKNDNFQIYDNKKSDNEEVSRKENEAIKGSSIVEKMVSVNSSGIDNATISGHSKMEDGGHTFHDENGVPQDVNNNLESMSNEKSDDKKEFLRQNGLLSLNDHNKVNESLHKGEEEMVGSKEGNNVTKGETITMCR</sequence>
<proteinExistence type="predicted"/>
<gene>
    <name evidence="2" type="ORF">TEA_016201</name>
</gene>
<dbReference type="SUPFAM" id="SSF69572">
    <property type="entry name" value="Activating enzymes of the ubiquitin-like proteins"/>
    <property type="match status" value="1"/>
</dbReference>
<dbReference type="EMBL" id="SDRB02007208">
    <property type="protein sequence ID" value="THG11550.1"/>
    <property type="molecule type" value="Genomic_DNA"/>
</dbReference>
<organism evidence="2 3">
    <name type="scientific">Camellia sinensis var. sinensis</name>
    <name type="common">China tea</name>
    <dbReference type="NCBI Taxonomy" id="542762"/>
    <lineage>
        <taxon>Eukaryota</taxon>
        <taxon>Viridiplantae</taxon>
        <taxon>Streptophyta</taxon>
        <taxon>Embryophyta</taxon>
        <taxon>Tracheophyta</taxon>
        <taxon>Spermatophyta</taxon>
        <taxon>Magnoliopsida</taxon>
        <taxon>eudicotyledons</taxon>
        <taxon>Gunneridae</taxon>
        <taxon>Pentapetalae</taxon>
        <taxon>asterids</taxon>
        <taxon>Ericales</taxon>
        <taxon>Theaceae</taxon>
        <taxon>Camellia</taxon>
    </lineage>
</organism>
<dbReference type="PANTHER" id="PTHR33700:SF26">
    <property type="entry name" value="METHYLTRANSFERASE"/>
    <property type="match status" value="1"/>
</dbReference>
<feature type="region of interest" description="Disordered" evidence="1">
    <location>
        <begin position="412"/>
        <end position="436"/>
    </location>
</feature>
<keyword evidence="3" id="KW-1185">Reference proteome</keyword>